<evidence type="ECO:0000259" key="3">
    <source>
        <dbReference type="Pfam" id="PF01370"/>
    </source>
</evidence>
<keyword evidence="5" id="KW-1185">Reference proteome</keyword>
<feature type="region of interest" description="Disordered" evidence="1">
    <location>
        <begin position="252"/>
        <end position="318"/>
    </location>
</feature>
<feature type="transmembrane region" description="Helical" evidence="2">
    <location>
        <begin position="451"/>
        <end position="472"/>
    </location>
</feature>
<dbReference type="InterPro" id="IPR001509">
    <property type="entry name" value="Epimerase_deHydtase"/>
</dbReference>
<dbReference type="Pfam" id="PF01370">
    <property type="entry name" value="Epimerase"/>
    <property type="match status" value="1"/>
</dbReference>
<dbReference type="Gene3D" id="3.40.50.720">
    <property type="entry name" value="NAD(P)-binding Rossmann-like Domain"/>
    <property type="match status" value="2"/>
</dbReference>
<evidence type="ECO:0000256" key="1">
    <source>
        <dbReference type="SAM" id="MobiDB-lite"/>
    </source>
</evidence>
<keyword evidence="2" id="KW-0472">Membrane</keyword>
<dbReference type="SUPFAM" id="SSF51735">
    <property type="entry name" value="NAD(P)-binding Rossmann-fold domains"/>
    <property type="match status" value="1"/>
</dbReference>
<evidence type="ECO:0000256" key="2">
    <source>
        <dbReference type="SAM" id="Phobius"/>
    </source>
</evidence>
<dbReference type="EMBL" id="JAWZYT010002748">
    <property type="protein sequence ID" value="KAK4302332.1"/>
    <property type="molecule type" value="Genomic_DNA"/>
</dbReference>
<gene>
    <name evidence="4" type="ORF">Pmani_025569</name>
</gene>
<comment type="caution">
    <text evidence="4">The sequence shown here is derived from an EMBL/GenBank/DDBJ whole genome shotgun (WGS) entry which is preliminary data.</text>
</comment>
<organism evidence="4 5">
    <name type="scientific">Petrolisthes manimaculis</name>
    <dbReference type="NCBI Taxonomy" id="1843537"/>
    <lineage>
        <taxon>Eukaryota</taxon>
        <taxon>Metazoa</taxon>
        <taxon>Ecdysozoa</taxon>
        <taxon>Arthropoda</taxon>
        <taxon>Crustacea</taxon>
        <taxon>Multicrustacea</taxon>
        <taxon>Malacostraca</taxon>
        <taxon>Eumalacostraca</taxon>
        <taxon>Eucarida</taxon>
        <taxon>Decapoda</taxon>
        <taxon>Pleocyemata</taxon>
        <taxon>Anomura</taxon>
        <taxon>Galatheoidea</taxon>
        <taxon>Porcellanidae</taxon>
        <taxon>Petrolisthes</taxon>
    </lineage>
</organism>
<proteinExistence type="predicted"/>
<dbReference type="Proteomes" id="UP001292094">
    <property type="component" value="Unassembled WGS sequence"/>
</dbReference>
<sequence>MRVVVTGGGGYVGYHVGWVLSKGGHHVTLLDLTPPDPEWQVTAPLALHDALNKGFWGKEEEEVTAGPLEYVKGSVTCPEDLDTAFKGATGVIHTASCGVSGRQQLSPHDALVEEINVVGTREVIAAALRAQESFSAKTLPAFPCHPSPLPFPCHPPPLPSLPSCRCGLWSTPSTYNVVFGGEEIQGGDETMPTYPLHAHTDHYSRSGMMFFTFGRRDMLVDFVSIQAHVKALLALLYERGYPGDLLPLLRQHPTCTTDHDPNNEGQQQHQQHHPKHYNDHQQQHDPKTDHDHQQQHHPRNSDHLKQQQQQQHNTPQSVSVGLNSGPFLVSGEAFFINDAAPVNHFEYFRPWFQGLGYSFPSHALPLWIILLFAHLQHAVYKLVYRFFPFCPLFTPAETYKSGVRHYFSCRKAQECFGYAPTRPNDHTEIVKYLIDKGYNNNMNNTGIPGQLVLVLGFILIALTLGYSLFTFLC</sequence>
<evidence type="ECO:0000313" key="5">
    <source>
        <dbReference type="Proteomes" id="UP001292094"/>
    </source>
</evidence>
<feature type="compositionally biased region" description="Basic and acidic residues" evidence="1">
    <location>
        <begin position="276"/>
        <end position="305"/>
    </location>
</feature>
<name>A0AAE1P7Z0_9EUCA</name>
<accession>A0AAE1P7Z0</accession>
<dbReference type="InterPro" id="IPR036291">
    <property type="entry name" value="NAD(P)-bd_dom_sf"/>
</dbReference>
<keyword evidence="2" id="KW-1133">Transmembrane helix</keyword>
<evidence type="ECO:0000313" key="4">
    <source>
        <dbReference type="EMBL" id="KAK4302332.1"/>
    </source>
</evidence>
<keyword evidence="2" id="KW-0812">Transmembrane</keyword>
<dbReference type="AlphaFoldDB" id="A0AAE1P7Z0"/>
<reference evidence="4" key="1">
    <citation type="submission" date="2023-11" db="EMBL/GenBank/DDBJ databases">
        <title>Genome assemblies of two species of porcelain crab, Petrolisthes cinctipes and Petrolisthes manimaculis (Anomura: Porcellanidae).</title>
        <authorList>
            <person name="Angst P."/>
        </authorList>
    </citation>
    <scope>NUCLEOTIDE SEQUENCE</scope>
    <source>
        <strain evidence="4">PB745_02</strain>
        <tissue evidence="4">Gill</tissue>
    </source>
</reference>
<protein>
    <recommendedName>
        <fullName evidence="3">NAD-dependent epimerase/dehydratase domain-containing protein</fullName>
    </recommendedName>
</protein>
<feature type="domain" description="NAD-dependent epimerase/dehydratase" evidence="3">
    <location>
        <begin position="3"/>
        <end position="130"/>
    </location>
</feature>